<keyword evidence="6" id="KW-1185">Reference proteome</keyword>
<dbReference type="Pfam" id="PF07703">
    <property type="entry name" value="A2M_BRD"/>
    <property type="match status" value="1"/>
</dbReference>
<dbReference type="InterPro" id="IPR021868">
    <property type="entry name" value="Alpha_2_Macroglob_MG3"/>
</dbReference>
<dbReference type="PANTHER" id="PTHR40094">
    <property type="entry name" value="ALPHA-2-MACROGLOBULIN HOMOLOG"/>
    <property type="match status" value="1"/>
</dbReference>
<dbReference type="Pfam" id="PF11974">
    <property type="entry name" value="bMG3"/>
    <property type="match status" value="1"/>
</dbReference>
<accession>A0A853G482</accession>
<feature type="domain" description="Alpha-2-macroglobulin bait region" evidence="3">
    <location>
        <begin position="1055"/>
        <end position="1238"/>
    </location>
</feature>
<dbReference type="Gene3D" id="2.60.40.1930">
    <property type="match status" value="1"/>
</dbReference>
<evidence type="ECO:0000256" key="1">
    <source>
        <dbReference type="ARBA" id="ARBA00010556"/>
    </source>
</evidence>
<protein>
    <submittedName>
        <fullName evidence="5">Alpha-2-macroglobulin</fullName>
    </submittedName>
</protein>
<comment type="similarity">
    <text evidence="1">Belongs to the protease inhibitor I39 (alpha-2-macroglobulin) family. Bacterial alpha-2-macroglobulin subfamily.</text>
</comment>
<sequence length="2006" mass="216845">MVSWPENQVWRKRVHRIGTGILAWALCMAPAWGAHITQFSPQGEASNVESITLAFDQAVAPFGSARQADPVEVVCNDPAVKGEGRWLDAQRWTYVFTEVLGPGISCTAAIPPSFRTASNEAPGGKTRFSFHTGGPRVVATRPYGDLVDEDQVFVVEFNGAVDPQSVADHSQCLVEGLGESIPVRLITGGDRGEILQAAYYTRGQEADTPSRQLLQCKRRLPSGAKMQLRVGPGVATPGVATPDAPDAPARRPMASREARVFDYTVREAFKANLSCLRENAKAPCTPVSALTLSFSAPIPAADAARVRLATPAGEVAAPMDEEDAQQGWVSSLRFPGPFPELATLTLSLPEGLKDDAGRELSNADQFPLAVPTAAYPPLVKFSSSSFGVVERFGYVPEGGSEEEFPPVVPLTVRNVEAELPTRDVTVSAGTLRDLAVKDDREVLGWFSRVRRLQYGSWSAKQLDAIMSDQAPPADEQPATDVRGFSALKAQAGARMLQLPGLRAEDPRPFEVIGVPVPEPGFHVLEVESARLGRSLLENAQPMYVRTAVLVTNLAVHVKTGRDDMLAWVTTLDDGQVVPGADVSVLDCEGRPLAQGRTDEQGIWHHPKAVPATEYCEGTGLGGVYVSARIAADHALARGKADFSFAFSDWNAGMESWRFNVPTNTDPTPTLATHTVFDRSLFRAGETVSMKHYMRIQTRDGFALPPSSQPVPDRLVIEHQGSDQKHEQRVEWRATPSGGLSAISAFKLPPTAKLGVYTLRLTDKDGGWYGGGEFRVEEFKLPLLTGSLKISGETAGPLVAPRRLDADLQIAYVSGGPAGRLPVSVSGMMRDRSVNFPDHEDYSFAPPRGAADDAGEEGGQAGGKQALFLDKRAMTLDAQGGGRMGVDGLPAIDRPAELVFEAGYSDPNGQVQTLSQVVPVWPAALQAGIRAGSWLQTGARARISGLALTLDGRPAADAPIVISALARKTFSTRKRMVGGFYSYDNHTVTQELGEVCAGRTTRTGEFDCAIELADTGAVELIARVEDQQGRVSAAATTVWVTGSSDLWFGGENDDRIDVIPLRKTWKPGETAQFQVRMPFRQATALVAVEREGVLHTEVVNLQGGDPTLRIPIREDWGPNVYVSVLALRGRLRELPWHTFLSWGWKQPRAWYESFIEAGRDYAAPTPFVDLAKPAFRFGLASINVSDEADRLKVEVSADKPEYQVRGKARISIAVSLPDGRPAAHAGVAFAAVDEALLELAPNESWDLLAALRQKRSYGVETATAQMQVVGRRHFGRKALPAGGGGGKSPTRELLDTLLLWAPSIETDENGRASLELPLNDSITRFRLVAIADHGASRFGTGMSSIVSTQDLQVISGLPVLVREGDQYQADVTVRNATRRQMKVRLQAAYAGPGVPSETLPPQEVDLAPGLARTVSWAVRAPESNAPEGSAELDWTLTAQELAAASGAGGGDAPPASDRLAVGQRLQPAVPVRTQQASLLSLEAGKPATGIPVAPPKGALADANGLPRGGLSIQVRSSLGGGLPGVREWFQEYPYTCLEQTGSRAIGLRDRRAWDELMRRLPDYLDPDGLVSYFPGARQGNEVLTAYLLSVSHEAQAQGRQFAIPEDLRKRMAQGLLDFVQGKITRNRWAPQRDLDVRKLIALEALSRYQLVRPRMLGSMDIAPERWPTSAVLDWMALVQRVPGMPDQKKSLQAARKILRARMLETGTGLVFAADGNEAWWLMVSPETNLAKLVLVAADRSEWRSDMPLIAQGLLGLQRKGAWRTTTANLLGELAIEKFARRYESVPVTGRLQVGMAAGKDARTLDWSQARSEDGSTSFEFFEPWAASATKTLQLTQRGSGNPWVVLRSQAAVPVNKPVMSGYELARRVEPVSQAVPGAWTKGDVYRVQLRIRARTPTVWAVVTDPVPAGAGILGGGLGRDSAIGAQGEPADPESTPPSFVERGFESYRAYFDYLPAGTTTLEYTVRLNTVGQFQLPATRVEAMYQPDVFGELPNIGGMAVVAEREGQ</sequence>
<dbReference type="InterPro" id="IPR011625">
    <property type="entry name" value="A2M_N_BRD"/>
</dbReference>
<dbReference type="InterPro" id="IPR001599">
    <property type="entry name" value="Macroglobln_a2"/>
</dbReference>
<dbReference type="InterPro" id="IPR041246">
    <property type="entry name" value="Bact_MG10"/>
</dbReference>
<dbReference type="EMBL" id="JACCEM010000009">
    <property type="protein sequence ID" value="NYT50987.1"/>
    <property type="molecule type" value="Genomic_DNA"/>
</dbReference>
<dbReference type="InterPro" id="IPR002890">
    <property type="entry name" value="MG2"/>
</dbReference>
<evidence type="ECO:0000313" key="6">
    <source>
        <dbReference type="Proteomes" id="UP000559809"/>
    </source>
</evidence>
<feature type="region of interest" description="Disordered" evidence="2">
    <location>
        <begin position="231"/>
        <end position="253"/>
    </location>
</feature>
<evidence type="ECO:0000259" key="3">
    <source>
        <dbReference type="SMART" id="SM01359"/>
    </source>
</evidence>
<reference evidence="5 6" key="1">
    <citation type="submission" date="2020-07" db="EMBL/GenBank/DDBJ databases">
        <title>Taxonomic revisions and descriptions of new bacterial species based on genomic comparisons in the high-G+C-content subgroup of the family Alcaligenaceae.</title>
        <authorList>
            <person name="Szabo A."/>
            <person name="Felfoldi T."/>
        </authorList>
    </citation>
    <scope>NUCLEOTIDE SEQUENCE [LARGE SCALE GENOMIC DNA]</scope>
    <source>
        <strain evidence="5 6">LMG 24012</strain>
    </source>
</reference>
<feature type="compositionally biased region" description="Low complexity" evidence="2">
    <location>
        <begin position="234"/>
        <end position="252"/>
    </location>
</feature>
<dbReference type="Proteomes" id="UP000559809">
    <property type="component" value="Unassembled WGS sequence"/>
</dbReference>
<gene>
    <name evidence="5" type="ORF">H0A72_16875</name>
</gene>
<evidence type="ECO:0000259" key="4">
    <source>
        <dbReference type="SMART" id="SM01360"/>
    </source>
</evidence>
<evidence type="ECO:0000313" key="5">
    <source>
        <dbReference type="EMBL" id="NYT50987.1"/>
    </source>
</evidence>
<dbReference type="InterPro" id="IPR051802">
    <property type="entry name" value="YfhM-like"/>
</dbReference>
<dbReference type="SUPFAM" id="SSF48239">
    <property type="entry name" value="Terpenoid cyclases/Protein prenyltransferases"/>
    <property type="match status" value="1"/>
</dbReference>
<dbReference type="SMART" id="SM01360">
    <property type="entry name" value="A2M"/>
    <property type="match status" value="1"/>
</dbReference>
<feature type="region of interest" description="Disordered" evidence="2">
    <location>
        <begin position="837"/>
        <end position="860"/>
    </location>
</feature>
<dbReference type="Pfam" id="PF01835">
    <property type="entry name" value="MG2"/>
    <property type="match status" value="1"/>
</dbReference>
<dbReference type="SMART" id="SM01359">
    <property type="entry name" value="A2M_N_2"/>
    <property type="match status" value="1"/>
</dbReference>
<name>A0A853G482_9BURK</name>
<organism evidence="5 6">
    <name type="scientific">Parapusillimonas granuli</name>
    <dbReference type="NCBI Taxonomy" id="380911"/>
    <lineage>
        <taxon>Bacteria</taxon>
        <taxon>Pseudomonadati</taxon>
        <taxon>Pseudomonadota</taxon>
        <taxon>Betaproteobacteria</taxon>
        <taxon>Burkholderiales</taxon>
        <taxon>Alcaligenaceae</taxon>
        <taxon>Parapusillimonas</taxon>
    </lineage>
</organism>
<dbReference type="Pfam" id="PF17973">
    <property type="entry name" value="bMG10"/>
    <property type="match status" value="1"/>
</dbReference>
<dbReference type="Pfam" id="PF00207">
    <property type="entry name" value="A2M"/>
    <property type="match status" value="1"/>
</dbReference>
<proteinExistence type="inferred from homology"/>
<comment type="caution">
    <text evidence="5">The sequence shown here is derived from an EMBL/GenBank/DDBJ whole genome shotgun (WGS) entry which is preliminary data.</text>
</comment>
<feature type="domain" description="Alpha-2-macroglobulin" evidence="4">
    <location>
        <begin position="1296"/>
        <end position="1386"/>
    </location>
</feature>
<dbReference type="Gene3D" id="1.50.10.20">
    <property type="match status" value="1"/>
</dbReference>
<evidence type="ECO:0000256" key="2">
    <source>
        <dbReference type="SAM" id="MobiDB-lite"/>
    </source>
</evidence>
<dbReference type="GO" id="GO:0004866">
    <property type="term" value="F:endopeptidase inhibitor activity"/>
    <property type="evidence" value="ECO:0007669"/>
    <property type="project" value="InterPro"/>
</dbReference>
<dbReference type="InterPro" id="IPR008930">
    <property type="entry name" value="Terpenoid_cyclase/PrenylTrfase"/>
</dbReference>
<dbReference type="PANTHER" id="PTHR40094:SF1">
    <property type="entry name" value="UBIQUITIN DOMAIN-CONTAINING PROTEIN"/>
    <property type="match status" value="1"/>
</dbReference>